<protein>
    <submittedName>
        <fullName evidence="9">MFS family permease</fullName>
    </submittedName>
</protein>
<evidence type="ECO:0000256" key="6">
    <source>
        <dbReference type="ARBA" id="ARBA00023136"/>
    </source>
</evidence>
<keyword evidence="5 8" id="KW-1133">Transmembrane helix</keyword>
<proteinExistence type="predicted"/>
<feature type="transmembrane region" description="Helical" evidence="8">
    <location>
        <begin position="116"/>
        <end position="139"/>
    </location>
</feature>
<feature type="compositionally biased region" description="Basic and acidic residues" evidence="7">
    <location>
        <begin position="465"/>
        <end position="477"/>
    </location>
</feature>
<dbReference type="AlphaFoldDB" id="A0AAE3ZBJ9"/>
<feature type="transmembrane region" description="Helical" evidence="8">
    <location>
        <begin position="315"/>
        <end position="333"/>
    </location>
</feature>
<sequence length="526" mass="55346">MLRRLEIARPSPATMFRALKHPNYRRWATADFVSVTGAWMQNLALNWLVLMMTGSASLLGLSFLFQAAPRVLLGSWAGAVADRWPVRRILFVTQTLHAVLAVALAAVAWTGAPLPALYGIAVISGTITVFDGPALGRFGSQLVSREDLSNALSLGSIISSAGRILGMSLAGALVGVTGEGWLFLLNGLSFLGVLVAIQRVRPESMHQLATSTPERAGAKAGLRYVLGHRPMIALFALSFVLSSLGRNYQLTMAAMSNGPLGTGAAGYSLLSVVFAVGTVLGGLLAASRSELTLRILLGMAMGTSVLQMLSGTSSALLIFAAVIFPIAAGAVVIDTTLTTRIQLDSDEEMRGRVLAAKGIVTAAAGAVGGPVLGWLAEQAGPGYALQLAGLITTLATAAAWIHLARMPERRDMPAHRKWAQLTVAHSGAPSAEQPQSAQQVETEQPPENQPTDAAPAPARNPRWLMRIDKPAEVKPDTTHAGTASEASRPQRVEKPQREEKEPTPKISVPKAPVPKDGVPTVNSSSG</sequence>
<keyword evidence="6 8" id="KW-0472">Membrane</keyword>
<feature type="transmembrane region" description="Helical" evidence="8">
    <location>
        <begin position="382"/>
        <end position="403"/>
    </location>
</feature>
<dbReference type="SUPFAM" id="SSF103473">
    <property type="entry name" value="MFS general substrate transporter"/>
    <property type="match status" value="1"/>
</dbReference>
<gene>
    <name evidence="9" type="ORF">JOF55_000398</name>
</gene>
<feature type="transmembrane region" description="Helical" evidence="8">
    <location>
        <begin position="44"/>
        <end position="68"/>
    </location>
</feature>
<keyword evidence="10" id="KW-1185">Reference proteome</keyword>
<name>A0AAE3ZBJ9_9ACTN</name>
<evidence type="ECO:0000256" key="4">
    <source>
        <dbReference type="ARBA" id="ARBA00022692"/>
    </source>
</evidence>
<reference evidence="9" key="1">
    <citation type="submission" date="2023-07" db="EMBL/GenBank/DDBJ databases">
        <title>Sequencing the genomes of 1000 actinobacteria strains.</title>
        <authorList>
            <person name="Klenk H.-P."/>
        </authorList>
    </citation>
    <scope>NUCLEOTIDE SEQUENCE</scope>
    <source>
        <strain evidence="9">DSM 45977</strain>
    </source>
</reference>
<evidence type="ECO:0000256" key="2">
    <source>
        <dbReference type="ARBA" id="ARBA00022448"/>
    </source>
</evidence>
<feature type="transmembrane region" description="Helical" evidence="8">
    <location>
        <begin position="89"/>
        <end position="110"/>
    </location>
</feature>
<dbReference type="Pfam" id="PF05977">
    <property type="entry name" value="MFS_3"/>
    <property type="match status" value="1"/>
</dbReference>
<feature type="transmembrane region" description="Helical" evidence="8">
    <location>
        <begin position="291"/>
        <end position="309"/>
    </location>
</feature>
<feature type="compositionally biased region" description="Polar residues" evidence="7">
    <location>
        <begin position="440"/>
        <end position="451"/>
    </location>
</feature>
<dbReference type="PANTHER" id="PTHR23513:SF11">
    <property type="entry name" value="STAPHYLOFERRIN A TRANSPORTER"/>
    <property type="match status" value="1"/>
</dbReference>
<dbReference type="Proteomes" id="UP001180845">
    <property type="component" value="Unassembled WGS sequence"/>
</dbReference>
<feature type="transmembrane region" description="Helical" evidence="8">
    <location>
        <begin position="180"/>
        <end position="200"/>
    </location>
</feature>
<feature type="compositionally biased region" description="Low complexity" evidence="7">
    <location>
        <begin position="428"/>
        <end position="439"/>
    </location>
</feature>
<keyword evidence="2" id="KW-0813">Transport</keyword>
<feature type="region of interest" description="Disordered" evidence="7">
    <location>
        <begin position="425"/>
        <end position="526"/>
    </location>
</feature>
<comment type="subcellular location">
    <subcellularLocation>
        <location evidence="1">Cell membrane</location>
        <topology evidence="1">Multi-pass membrane protein</topology>
    </subcellularLocation>
</comment>
<evidence type="ECO:0000313" key="10">
    <source>
        <dbReference type="Proteomes" id="UP001180845"/>
    </source>
</evidence>
<organism evidence="9 10">
    <name type="scientific">Haloactinomyces albus</name>
    <dbReference type="NCBI Taxonomy" id="1352928"/>
    <lineage>
        <taxon>Bacteria</taxon>
        <taxon>Bacillati</taxon>
        <taxon>Actinomycetota</taxon>
        <taxon>Actinomycetes</taxon>
        <taxon>Actinopolysporales</taxon>
        <taxon>Actinopolysporaceae</taxon>
        <taxon>Haloactinomyces</taxon>
    </lineage>
</organism>
<dbReference type="Gene3D" id="1.20.1250.20">
    <property type="entry name" value="MFS general substrate transporter like domains"/>
    <property type="match status" value="1"/>
</dbReference>
<feature type="transmembrane region" description="Helical" evidence="8">
    <location>
        <begin position="221"/>
        <end position="244"/>
    </location>
</feature>
<dbReference type="PANTHER" id="PTHR23513">
    <property type="entry name" value="INTEGRAL MEMBRANE EFFLUX PROTEIN-RELATED"/>
    <property type="match status" value="1"/>
</dbReference>
<evidence type="ECO:0000256" key="7">
    <source>
        <dbReference type="SAM" id="MobiDB-lite"/>
    </source>
</evidence>
<feature type="compositionally biased region" description="Basic and acidic residues" evidence="7">
    <location>
        <begin position="488"/>
        <end position="503"/>
    </location>
</feature>
<dbReference type="CDD" id="cd06173">
    <property type="entry name" value="MFS_MefA_like"/>
    <property type="match status" value="1"/>
</dbReference>
<evidence type="ECO:0000256" key="8">
    <source>
        <dbReference type="SAM" id="Phobius"/>
    </source>
</evidence>
<keyword evidence="3" id="KW-1003">Cell membrane</keyword>
<evidence type="ECO:0000256" key="3">
    <source>
        <dbReference type="ARBA" id="ARBA00022475"/>
    </source>
</evidence>
<dbReference type="EMBL" id="JAVDXW010000001">
    <property type="protein sequence ID" value="MDR7300217.1"/>
    <property type="molecule type" value="Genomic_DNA"/>
</dbReference>
<dbReference type="GO" id="GO:0005886">
    <property type="term" value="C:plasma membrane"/>
    <property type="evidence" value="ECO:0007669"/>
    <property type="project" value="UniProtKB-SubCell"/>
</dbReference>
<feature type="transmembrane region" description="Helical" evidence="8">
    <location>
        <begin position="264"/>
        <end position="284"/>
    </location>
</feature>
<feature type="transmembrane region" description="Helical" evidence="8">
    <location>
        <begin position="354"/>
        <end position="376"/>
    </location>
</feature>
<keyword evidence="4 8" id="KW-0812">Transmembrane</keyword>
<accession>A0AAE3ZBJ9</accession>
<comment type="caution">
    <text evidence="9">The sequence shown here is derived from an EMBL/GenBank/DDBJ whole genome shotgun (WGS) entry which is preliminary data.</text>
</comment>
<dbReference type="InterPro" id="IPR036259">
    <property type="entry name" value="MFS_trans_sf"/>
</dbReference>
<dbReference type="InterPro" id="IPR010290">
    <property type="entry name" value="TM_effector"/>
</dbReference>
<evidence type="ECO:0000256" key="1">
    <source>
        <dbReference type="ARBA" id="ARBA00004651"/>
    </source>
</evidence>
<evidence type="ECO:0000313" key="9">
    <source>
        <dbReference type="EMBL" id="MDR7300217.1"/>
    </source>
</evidence>
<evidence type="ECO:0000256" key="5">
    <source>
        <dbReference type="ARBA" id="ARBA00022989"/>
    </source>
</evidence>